<evidence type="ECO:0000256" key="1">
    <source>
        <dbReference type="SAM" id="MobiDB-lite"/>
    </source>
</evidence>
<proteinExistence type="predicted"/>
<keyword evidence="3" id="KW-1185">Reference proteome</keyword>
<dbReference type="Proteomes" id="UP000574761">
    <property type="component" value="Unassembled WGS sequence"/>
</dbReference>
<comment type="caution">
    <text evidence="2">The sequence shown here is derived from an EMBL/GenBank/DDBJ whole genome shotgun (WGS) entry which is preliminary data.</text>
</comment>
<protein>
    <submittedName>
        <fullName evidence="2">Uncharacterized protein</fullName>
    </submittedName>
</protein>
<reference evidence="2 3" key="1">
    <citation type="submission" date="2020-08" db="EMBL/GenBank/DDBJ databases">
        <title>Genomic Encyclopedia of Type Strains, Phase IV (KMG-IV): sequencing the most valuable type-strain genomes for metagenomic binning, comparative biology and taxonomic classification.</title>
        <authorList>
            <person name="Goeker M."/>
        </authorList>
    </citation>
    <scope>NUCLEOTIDE SEQUENCE [LARGE SCALE GENOMIC DNA]</scope>
    <source>
        <strain evidence="2 3">DSM 100211</strain>
    </source>
</reference>
<evidence type="ECO:0000313" key="2">
    <source>
        <dbReference type="EMBL" id="MBB3975538.1"/>
    </source>
</evidence>
<sequence length="107" mass="11416">MKTKLCHVSHDRTGRRARANALRNLFRSGNDGVGNQPGQDGSDSPSALGWSRGQDLSWNACARGNELRTSKSGSDTYVIADVNGDGKTDFAIHTDKLVTPDKADGVS</sequence>
<gene>
    <name evidence="2" type="ORF">GGQ64_000725</name>
</gene>
<dbReference type="RefSeq" id="WP_183800963.1">
    <property type="nucleotide sequence ID" value="NZ_JACIEE010000002.1"/>
</dbReference>
<accession>A0A7W6D979</accession>
<organism evidence="2 3">
    <name type="scientific">Mycoplana azooxidifex</name>
    <dbReference type="NCBI Taxonomy" id="1636188"/>
    <lineage>
        <taxon>Bacteria</taxon>
        <taxon>Pseudomonadati</taxon>
        <taxon>Pseudomonadota</taxon>
        <taxon>Alphaproteobacteria</taxon>
        <taxon>Hyphomicrobiales</taxon>
        <taxon>Rhizobiaceae</taxon>
        <taxon>Mycoplana</taxon>
    </lineage>
</organism>
<dbReference type="EMBL" id="JACIEE010000002">
    <property type="protein sequence ID" value="MBB3975538.1"/>
    <property type="molecule type" value="Genomic_DNA"/>
</dbReference>
<name>A0A7W6D979_9HYPH</name>
<feature type="region of interest" description="Disordered" evidence="1">
    <location>
        <begin position="26"/>
        <end position="51"/>
    </location>
</feature>
<feature type="compositionally biased region" description="Polar residues" evidence="1">
    <location>
        <begin position="36"/>
        <end position="45"/>
    </location>
</feature>
<evidence type="ECO:0000313" key="3">
    <source>
        <dbReference type="Proteomes" id="UP000574761"/>
    </source>
</evidence>
<dbReference type="AlphaFoldDB" id="A0A7W6D979"/>